<dbReference type="InterPro" id="IPR025110">
    <property type="entry name" value="AMP-bd_C"/>
</dbReference>
<keyword evidence="3" id="KW-0547">Nucleotide-binding</keyword>
<dbReference type="PANTHER" id="PTHR43605">
    <property type="entry name" value="ACYL-COENZYME A SYNTHETASE"/>
    <property type="match status" value="1"/>
</dbReference>
<feature type="domain" description="AMP-binding enzyme C-terminal" evidence="6">
    <location>
        <begin position="452"/>
        <end position="529"/>
    </location>
</feature>
<dbReference type="InterPro" id="IPR020845">
    <property type="entry name" value="AMP-binding_CS"/>
</dbReference>
<dbReference type="Pfam" id="PF13193">
    <property type="entry name" value="AMP-binding_C"/>
    <property type="match status" value="1"/>
</dbReference>
<keyword evidence="2" id="KW-0436">Ligase</keyword>
<keyword evidence="8" id="KW-1185">Reference proteome</keyword>
<comment type="caution">
    <text evidence="7">The sequence shown here is derived from an EMBL/GenBank/DDBJ whole genome shotgun (WGS) entry which is preliminary data.</text>
</comment>
<comment type="similarity">
    <text evidence="1">Belongs to the ATP-dependent AMP-binding enzyme family.</text>
</comment>
<reference evidence="7" key="1">
    <citation type="submission" date="2020-10" db="EMBL/GenBank/DDBJ databases">
        <authorList>
            <person name="Abbas A."/>
            <person name="Razzaq R."/>
            <person name="Waqas M."/>
            <person name="Abbas N."/>
            <person name="Nielsen T.K."/>
            <person name="Hansen L.H."/>
            <person name="Hussain S."/>
            <person name="Shahid M."/>
        </authorList>
    </citation>
    <scope>NUCLEOTIDE SEQUENCE</scope>
    <source>
        <strain evidence="7">S14</strain>
    </source>
</reference>
<dbReference type="PANTHER" id="PTHR43605:SF10">
    <property type="entry name" value="ACYL-COA SYNTHETASE MEDIUM CHAIN FAMILY MEMBER 3"/>
    <property type="match status" value="1"/>
</dbReference>
<evidence type="ECO:0000313" key="8">
    <source>
        <dbReference type="Proteomes" id="UP001181622"/>
    </source>
</evidence>
<dbReference type="EMBL" id="JADBEO010000015">
    <property type="protein sequence ID" value="MDR4306754.1"/>
    <property type="molecule type" value="Genomic_DNA"/>
</dbReference>
<evidence type="ECO:0000259" key="6">
    <source>
        <dbReference type="Pfam" id="PF13193"/>
    </source>
</evidence>
<organism evidence="7 8">
    <name type="scientific">Chelatococcus sambhunathii</name>
    <dbReference type="NCBI Taxonomy" id="363953"/>
    <lineage>
        <taxon>Bacteria</taxon>
        <taxon>Pseudomonadati</taxon>
        <taxon>Pseudomonadota</taxon>
        <taxon>Alphaproteobacteria</taxon>
        <taxon>Hyphomicrobiales</taxon>
        <taxon>Chelatococcaceae</taxon>
        <taxon>Chelatococcus</taxon>
    </lineage>
</organism>
<dbReference type="Gene3D" id="3.40.50.12780">
    <property type="entry name" value="N-terminal domain of ligase-like"/>
    <property type="match status" value="1"/>
</dbReference>
<gene>
    <name evidence="7" type="ORF">IHQ68_08995</name>
</gene>
<evidence type="ECO:0000256" key="2">
    <source>
        <dbReference type="ARBA" id="ARBA00022598"/>
    </source>
</evidence>
<evidence type="ECO:0000256" key="1">
    <source>
        <dbReference type="ARBA" id="ARBA00006432"/>
    </source>
</evidence>
<accession>A0ABU1DFH3</accession>
<dbReference type="InterPro" id="IPR042099">
    <property type="entry name" value="ANL_N_sf"/>
</dbReference>
<keyword evidence="4" id="KW-0067">ATP-binding</keyword>
<dbReference type="RefSeq" id="WP_309390930.1">
    <property type="nucleotide sequence ID" value="NZ_JADBEO010000015.1"/>
</dbReference>
<dbReference type="Gene3D" id="3.30.300.30">
    <property type="match status" value="1"/>
</dbReference>
<protein>
    <submittedName>
        <fullName evidence="7">AMP-binding protein</fullName>
    </submittedName>
</protein>
<proteinExistence type="inferred from homology"/>
<dbReference type="Pfam" id="PF00501">
    <property type="entry name" value="AMP-binding"/>
    <property type="match status" value="1"/>
</dbReference>
<evidence type="ECO:0000256" key="4">
    <source>
        <dbReference type="ARBA" id="ARBA00022840"/>
    </source>
</evidence>
<feature type="domain" description="AMP-dependent synthetase/ligase" evidence="5">
    <location>
        <begin position="32"/>
        <end position="401"/>
    </location>
</feature>
<name>A0ABU1DFH3_9HYPH</name>
<dbReference type="InterPro" id="IPR000873">
    <property type="entry name" value="AMP-dep_synth/lig_dom"/>
</dbReference>
<dbReference type="SUPFAM" id="SSF56801">
    <property type="entry name" value="Acetyl-CoA synthetase-like"/>
    <property type="match status" value="1"/>
</dbReference>
<sequence>MAPGDGGDYERLRREFRWDIPERFNIAEAICDRWAALDPARPAILTKRPGAPLQTTTFGELRAASQALAAGLKASGVVSGDRVAILLPQGVEAMVAHVAVSRLAAVAMPLALAFGPDAIFYRLADSGAAGIVTNAAGLAKLSEIAEPLPELRIVVSTDGAAEGALDYGAIVKAGGEVPPARTTPDDPALMIYTSGTTGAPKGALHGGRVLLGHVPGFRYTHDGFPAEGDLGWTPADWAWAGGLLNLAMPCLFDGVAVVAQPATKFDPEAAFALIEEAGIRNAFIPPTAMRLMAQVADPRGRWPGMRLRTLVSAGERLVEASFDWSREAFGVQVNEVYGQTECNYVLASALSHGVSRAGFTGKPVPGHEVALFDAEGRAVPPGTPGEIRVRRPDPVMFLEYWNMPEATAEKFDGEWLVTGDQAVMDEDGYFRFLGRDDDVITSSGYRIGPSDVEDCLAKHPAVALSAVVGKPDEMRTEIIKAFVQLKPGVKRSEKLAKELSRFVRERLSAHEYPREVEFVDALPLTTTGKIIRRQLRERG</sequence>
<dbReference type="Proteomes" id="UP001181622">
    <property type="component" value="Unassembled WGS sequence"/>
</dbReference>
<dbReference type="InterPro" id="IPR045851">
    <property type="entry name" value="AMP-bd_C_sf"/>
</dbReference>
<evidence type="ECO:0000256" key="3">
    <source>
        <dbReference type="ARBA" id="ARBA00022741"/>
    </source>
</evidence>
<dbReference type="InterPro" id="IPR051087">
    <property type="entry name" value="Mitochondrial_ACSM"/>
</dbReference>
<dbReference type="PROSITE" id="PS00455">
    <property type="entry name" value="AMP_BINDING"/>
    <property type="match status" value="1"/>
</dbReference>
<evidence type="ECO:0000259" key="5">
    <source>
        <dbReference type="Pfam" id="PF00501"/>
    </source>
</evidence>
<evidence type="ECO:0000313" key="7">
    <source>
        <dbReference type="EMBL" id="MDR4306754.1"/>
    </source>
</evidence>